<name>A0A9D1ZXG3_9FIRM</name>
<reference evidence="2" key="1">
    <citation type="journal article" date="2021" name="PeerJ">
        <title>Extensive microbial diversity within the chicken gut microbiome revealed by metagenomics and culture.</title>
        <authorList>
            <person name="Gilroy R."/>
            <person name="Ravi A."/>
            <person name="Getino M."/>
            <person name="Pursley I."/>
            <person name="Horton D.L."/>
            <person name="Alikhan N.F."/>
            <person name="Baker D."/>
            <person name="Gharbi K."/>
            <person name="Hall N."/>
            <person name="Watson M."/>
            <person name="Adriaenssens E.M."/>
            <person name="Foster-Nyarko E."/>
            <person name="Jarju S."/>
            <person name="Secka A."/>
            <person name="Antonio M."/>
            <person name="Oren A."/>
            <person name="Chaudhuri R.R."/>
            <person name="La Ragione R."/>
            <person name="Hildebrand F."/>
            <person name="Pallen M.J."/>
        </authorList>
    </citation>
    <scope>NUCLEOTIDE SEQUENCE</scope>
    <source>
        <strain evidence="2">1345</strain>
    </source>
</reference>
<proteinExistence type="predicted"/>
<dbReference type="InterPro" id="IPR010718">
    <property type="entry name" value="DUF1294"/>
</dbReference>
<evidence type="ECO:0000313" key="2">
    <source>
        <dbReference type="EMBL" id="HIY97534.1"/>
    </source>
</evidence>
<gene>
    <name evidence="2" type="ORF">H9729_07580</name>
</gene>
<keyword evidence="1" id="KW-1133">Transmembrane helix</keyword>
<reference evidence="2" key="2">
    <citation type="submission" date="2021-04" db="EMBL/GenBank/DDBJ databases">
        <authorList>
            <person name="Gilroy R."/>
        </authorList>
    </citation>
    <scope>NUCLEOTIDE SEQUENCE</scope>
    <source>
        <strain evidence="2">1345</strain>
    </source>
</reference>
<feature type="transmembrane region" description="Helical" evidence="1">
    <location>
        <begin position="36"/>
        <end position="57"/>
    </location>
</feature>
<keyword evidence="1" id="KW-0812">Transmembrane</keyword>
<comment type="caution">
    <text evidence="2">The sequence shown here is derived from an EMBL/GenBank/DDBJ whole genome shotgun (WGS) entry which is preliminary data.</text>
</comment>
<protein>
    <submittedName>
        <fullName evidence="2">DUF1294 domain-containing protein</fullName>
    </submittedName>
</protein>
<dbReference type="Pfam" id="PF06961">
    <property type="entry name" value="DUF1294"/>
    <property type="match status" value="1"/>
</dbReference>
<keyword evidence="1" id="KW-0472">Membrane</keyword>
<evidence type="ECO:0000256" key="1">
    <source>
        <dbReference type="SAM" id="Phobius"/>
    </source>
</evidence>
<feature type="transmembrane region" description="Helical" evidence="1">
    <location>
        <begin position="64"/>
        <end position="86"/>
    </location>
</feature>
<sequence>MIYFGIVLAVMSVAAFVLYGSDKAKAKRGAWRISEKVLLSVSFFGGSVGGLAGMLLFRHKTRHWYFWAVNLLGLFWQAGLFAFLILRGI</sequence>
<dbReference type="AlphaFoldDB" id="A0A9D1ZXG3"/>
<accession>A0A9D1ZXG3</accession>
<organism evidence="2 3">
    <name type="scientific">Candidatus Borkfalkia excrementigallinarum</name>
    <dbReference type="NCBI Taxonomy" id="2838506"/>
    <lineage>
        <taxon>Bacteria</taxon>
        <taxon>Bacillati</taxon>
        <taxon>Bacillota</taxon>
        <taxon>Clostridia</taxon>
        <taxon>Christensenellales</taxon>
        <taxon>Christensenellaceae</taxon>
        <taxon>Candidatus Borkfalkia</taxon>
    </lineage>
</organism>
<dbReference type="Proteomes" id="UP000886750">
    <property type="component" value="Unassembled WGS sequence"/>
</dbReference>
<evidence type="ECO:0000313" key="3">
    <source>
        <dbReference type="Proteomes" id="UP000886750"/>
    </source>
</evidence>
<dbReference type="EMBL" id="DXCQ01000069">
    <property type="protein sequence ID" value="HIY97534.1"/>
    <property type="molecule type" value="Genomic_DNA"/>
</dbReference>